<keyword evidence="3" id="KW-1185">Reference proteome</keyword>
<evidence type="ECO:0000313" key="3">
    <source>
        <dbReference type="Proteomes" id="UP000249390"/>
    </source>
</evidence>
<evidence type="ECO:0000313" key="2">
    <source>
        <dbReference type="EMBL" id="RAL40196.1"/>
    </source>
</evidence>
<keyword evidence="1" id="KW-0732">Signal</keyword>
<proteinExistence type="predicted"/>
<organism evidence="2 3">
    <name type="scientific">Cuscuta australis</name>
    <dbReference type="NCBI Taxonomy" id="267555"/>
    <lineage>
        <taxon>Eukaryota</taxon>
        <taxon>Viridiplantae</taxon>
        <taxon>Streptophyta</taxon>
        <taxon>Embryophyta</taxon>
        <taxon>Tracheophyta</taxon>
        <taxon>Spermatophyta</taxon>
        <taxon>Magnoliopsida</taxon>
        <taxon>eudicotyledons</taxon>
        <taxon>Gunneridae</taxon>
        <taxon>Pentapetalae</taxon>
        <taxon>asterids</taxon>
        <taxon>lamiids</taxon>
        <taxon>Solanales</taxon>
        <taxon>Convolvulaceae</taxon>
        <taxon>Cuscuteae</taxon>
        <taxon>Cuscuta</taxon>
        <taxon>Cuscuta subgen. Grammica</taxon>
        <taxon>Cuscuta sect. Cleistogrammica</taxon>
    </lineage>
</organism>
<feature type="chain" id="PRO_5016338657" description="Secreted protein" evidence="1">
    <location>
        <begin position="24"/>
        <end position="86"/>
    </location>
</feature>
<dbReference type="AlphaFoldDB" id="A0A328D3W1"/>
<sequence length="86" mass="9588">MSARFGLGLLFGALLSLKKLWLSVSPAFLNLCMPKSLLCCSVQQRNASFLPSVSMRLRPKRTCSGVECFGGYHIKRFLNTTFCIQP</sequence>
<comment type="caution">
    <text evidence="2">The sequence shown here is derived from an EMBL/GenBank/DDBJ whole genome shotgun (WGS) entry which is preliminary data.</text>
</comment>
<feature type="signal peptide" evidence="1">
    <location>
        <begin position="1"/>
        <end position="23"/>
    </location>
</feature>
<evidence type="ECO:0008006" key="4">
    <source>
        <dbReference type="Google" id="ProtNLM"/>
    </source>
</evidence>
<evidence type="ECO:0000256" key="1">
    <source>
        <dbReference type="SAM" id="SignalP"/>
    </source>
</evidence>
<reference evidence="2 3" key="1">
    <citation type="submission" date="2018-06" db="EMBL/GenBank/DDBJ databases">
        <title>The Genome of Cuscuta australis (Dodder) Provides Insight into the Evolution of Plant Parasitism.</title>
        <authorList>
            <person name="Liu H."/>
        </authorList>
    </citation>
    <scope>NUCLEOTIDE SEQUENCE [LARGE SCALE GENOMIC DNA]</scope>
    <source>
        <strain evidence="3">cv. Yunnan</strain>
        <tissue evidence="2">Vines</tissue>
    </source>
</reference>
<gene>
    <name evidence="2" type="ORF">DM860_008336</name>
</gene>
<dbReference type="Proteomes" id="UP000249390">
    <property type="component" value="Unassembled WGS sequence"/>
</dbReference>
<name>A0A328D3W1_9ASTE</name>
<accession>A0A328D3W1</accession>
<protein>
    <recommendedName>
        <fullName evidence="4">Secreted protein</fullName>
    </recommendedName>
</protein>
<dbReference type="EMBL" id="NQVE01000195">
    <property type="protein sequence ID" value="RAL40196.1"/>
    <property type="molecule type" value="Genomic_DNA"/>
</dbReference>